<dbReference type="RefSeq" id="XP_003290461.1">
    <property type="nucleotide sequence ID" value="XM_003290413.1"/>
</dbReference>
<dbReference type="KEGG" id="dpp:DICPUDRAFT_81189"/>
<dbReference type="GeneID" id="10507880"/>
<feature type="transmembrane region" description="Helical" evidence="2">
    <location>
        <begin position="12"/>
        <end position="31"/>
    </location>
</feature>
<dbReference type="eggNOG" id="ENOG502RI8V">
    <property type="taxonomic scope" value="Eukaryota"/>
</dbReference>
<dbReference type="OMA" id="YEMITAD"/>
<feature type="region of interest" description="Disordered" evidence="1">
    <location>
        <begin position="78"/>
        <end position="108"/>
    </location>
</feature>
<dbReference type="OrthoDB" id="9996127at2759"/>
<dbReference type="InParanoid" id="F0ZSR7"/>
<dbReference type="VEuPathDB" id="AmoebaDB:DICPUDRAFT_81189"/>
<proteinExistence type="predicted"/>
<evidence type="ECO:0000256" key="2">
    <source>
        <dbReference type="SAM" id="Phobius"/>
    </source>
</evidence>
<dbReference type="EMBL" id="GL871163">
    <property type="protein sequence ID" value="EGC32991.1"/>
    <property type="molecule type" value="Genomic_DNA"/>
</dbReference>
<evidence type="ECO:0000313" key="4">
    <source>
        <dbReference type="Proteomes" id="UP000001064"/>
    </source>
</evidence>
<accession>F0ZSR7</accession>
<gene>
    <name evidence="3" type="ORF">DICPUDRAFT_81189</name>
</gene>
<reference evidence="4" key="1">
    <citation type="journal article" date="2011" name="Genome Biol.">
        <title>Comparative genomics of the social amoebae Dictyostelium discoideum and Dictyostelium purpureum.</title>
        <authorList>
            <consortium name="US DOE Joint Genome Institute (JGI-PGF)"/>
            <person name="Sucgang R."/>
            <person name="Kuo A."/>
            <person name="Tian X."/>
            <person name="Salerno W."/>
            <person name="Parikh A."/>
            <person name="Feasley C.L."/>
            <person name="Dalin E."/>
            <person name="Tu H."/>
            <person name="Huang E."/>
            <person name="Barry K."/>
            <person name="Lindquist E."/>
            <person name="Shapiro H."/>
            <person name="Bruce D."/>
            <person name="Schmutz J."/>
            <person name="Salamov A."/>
            <person name="Fey P."/>
            <person name="Gaudet P."/>
            <person name="Anjard C."/>
            <person name="Babu M.M."/>
            <person name="Basu S."/>
            <person name="Bushmanova Y."/>
            <person name="van der Wel H."/>
            <person name="Katoh-Kurasawa M."/>
            <person name="Dinh C."/>
            <person name="Coutinho P.M."/>
            <person name="Saito T."/>
            <person name="Elias M."/>
            <person name="Schaap P."/>
            <person name="Kay R.R."/>
            <person name="Henrissat B."/>
            <person name="Eichinger L."/>
            <person name="Rivero F."/>
            <person name="Putnam N.H."/>
            <person name="West C.M."/>
            <person name="Loomis W.F."/>
            <person name="Chisholm R.L."/>
            <person name="Shaulsky G."/>
            <person name="Strassmann J.E."/>
            <person name="Queller D.C."/>
            <person name="Kuspa A."/>
            <person name="Grigoriev I.V."/>
        </authorList>
    </citation>
    <scope>NUCLEOTIDE SEQUENCE [LARGE SCALE GENOMIC DNA]</scope>
    <source>
        <strain evidence="4">QSDP1</strain>
    </source>
</reference>
<evidence type="ECO:0000256" key="1">
    <source>
        <dbReference type="SAM" id="MobiDB-lite"/>
    </source>
</evidence>
<keyword evidence="2" id="KW-0812">Transmembrane</keyword>
<dbReference type="AlphaFoldDB" id="F0ZSR7"/>
<evidence type="ECO:0000313" key="3">
    <source>
        <dbReference type="EMBL" id="EGC32991.1"/>
    </source>
</evidence>
<name>F0ZSR7_DICPU</name>
<protein>
    <submittedName>
        <fullName evidence="3">Uncharacterized protein</fullName>
    </submittedName>
</protein>
<organism evidence="3 4">
    <name type="scientific">Dictyostelium purpureum</name>
    <name type="common">Slime mold</name>
    <dbReference type="NCBI Taxonomy" id="5786"/>
    <lineage>
        <taxon>Eukaryota</taxon>
        <taxon>Amoebozoa</taxon>
        <taxon>Evosea</taxon>
        <taxon>Eumycetozoa</taxon>
        <taxon>Dictyostelia</taxon>
        <taxon>Dictyosteliales</taxon>
        <taxon>Dictyosteliaceae</taxon>
        <taxon>Dictyostelium</taxon>
    </lineage>
</organism>
<sequence>MNINFKRIISNSIFIISIPCLIHNHIFTIMYDDNKKNNRFFNNDKIKEPIKSDNSHNSRPNKIFEMITTDSNGNIVSTSTATISNNNDNNNNNDSNDNNTTITESQNIKKEYTERKSLLPFRLIFINKFSKNYKQNDIVALIDPKSPNETIIRKVLVASNDLLQYYATGVPTGSLMYAEPNKVGENSAKVTPKGMVLGKVMFYI</sequence>
<keyword evidence="2" id="KW-0472">Membrane</keyword>
<feature type="compositionally biased region" description="Low complexity" evidence="1">
    <location>
        <begin position="78"/>
        <end position="103"/>
    </location>
</feature>
<keyword evidence="4" id="KW-1185">Reference proteome</keyword>
<dbReference type="Proteomes" id="UP000001064">
    <property type="component" value="Unassembled WGS sequence"/>
</dbReference>
<keyword evidence="2" id="KW-1133">Transmembrane helix</keyword>